<dbReference type="Pfam" id="PF00439">
    <property type="entry name" value="Bromodomain"/>
    <property type="match status" value="1"/>
</dbReference>
<evidence type="ECO:0000313" key="5">
    <source>
        <dbReference type="EMBL" id="SPD20152.1"/>
    </source>
</evidence>
<dbReference type="AlphaFoldDB" id="A0A2N9I620"/>
<dbReference type="PANTHER" id="PTHR37888">
    <property type="entry name" value="DNA-BINDING BROMODOMAIN-CONTAINING PROTEIN"/>
    <property type="match status" value="1"/>
</dbReference>
<feature type="domain" description="Bromo" evidence="4">
    <location>
        <begin position="307"/>
        <end position="378"/>
    </location>
</feature>
<dbReference type="InterPro" id="IPR009057">
    <property type="entry name" value="Homeodomain-like_sf"/>
</dbReference>
<feature type="compositionally biased region" description="Basic and acidic residues" evidence="3">
    <location>
        <begin position="185"/>
        <end position="201"/>
    </location>
</feature>
<dbReference type="SMART" id="SM00297">
    <property type="entry name" value="BROMO"/>
    <property type="match status" value="1"/>
</dbReference>
<sequence length="555" mass="61647">MMKEDKENETGIRWGTWEELLLACAVKRHGFKDWDSVAMELRLHSFNPTPLPLHCMNKFHDLKRRFSYSHQNDDVHHVAVVDDGGGDNDNIPWLDELRKRRVAELKRDLQRYDLNIMSLEKKVKKLEEEREKSLKESEEKPDLEGERSGNDDKDEPERNAVSPVTGGDSDRENRSVNESNSTGSKSDEGKTGEGAKSELEPGKTGSDEPDPGKEDAESDSDDGGSSGTVGKDERAAQSESERKGGDSSELPMDSAARGSSEVQSSASLTGKRKSRRRKEISGGEEAPDTVDVDVKSQPLVGIMEIIRACKNSSLFERRLESQESDNYKNMVRQHVDLETIQTRLQKGTYSSSSLSFYRDLLLLFNNATIFFPKSSLESTTAHQLRHLVLNKIKNEIPKPRSNSNLKEDSPPPTPTKPSSAVFGQKDEQVNDEKKSAVDIKPPIKPSSNRAVEDNSMMKTNVKEKPVVTGARSLRRSNKVENPKTDKKKTEALPLEKKRSAADFLKRIKSGGGGGGGGGSGGGKEQKRRLSGKEDNNRKERVLRQSSDKKTCKGGE</sequence>
<evidence type="ECO:0000259" key="4">
    <source>
        <dbReference type="PROSITE" id="PS50014"/>
    </source>
</evidence>
<reference evidence="5" key="1">
    <citation type="submission" date="2018-02" db="EMBL/GenBank/DDBJ databases">
        <authorList>
            <person name="Cohen D.B."/>
            <person name="Kent A.D."/>
        </authorList>
    </citation>
    <scope>NUCLEOTIDE SEQUENCE</scope>
</reference>
<protein>
    <recommendedName>
        <fullName evidence="4">Bromo domain-containing protein</fullName>
    </recommendedName>
</protein>
<evidence type="ECO:0000256" key="3">
    <source>
        <dbReference type="SAM" id="MobiDB-lite"/>
    </source>
</evidence>
<dbReference type="CDD" id="cd04369">
    <property type="entry name" value="Bromodomain"/>
    <property type="match status" value="1"/>
</dbReference>
<dbReference type="InterPro" id="IPR001005">
    <property type="entry name" value="SANT/Myb"/>
</dbReference>
<dbReference type="InterPro" id="IPR001487">
    <property type="entry name" value="Bromodomain"/>
</dbReference>
<dbReference type="CDD" id="cd00167">
    <property type="entry name" value="SANT"/>
    <property type="match status" value="1"/>
</dbReference>
<feature type="region of interest" description="Disordered" evidence="3">
    <location>
        <begin position="395"/>
        <end position="555"/>
    </location>
</feature>
<name>A0A2N9I620_FAGSY</name>
<feature type="compositionally biased region" description="Gly residues" evidence="3">
    <location>
        <begin position="509"/>
        <end position="522"/>
    </location>
</feature>
<dbReference type="SUPFAM" id="SSF47370">
    <property type="entry name" value="Bromodomain"/>
    <property type="match status" value="1"/>
</dbReference>
<feature type="compositionally biased region" description="Basic and acidic residues" evidence="3">
    <location>
        <begin position="530"/>
        <end position="555"/>
    </location>
</feature>
<dbReference type="SUPFAM" id="SSF46689">
    <property type="entry name" value="Homeodomain-like"/>
    <property type="match status" value="1"/>
</dbReference>
<evidence type="ECO:0000256" key="1">
    <source>
        <dbReference type="ARBA" id="ARBA00023117"/>
    </source>
</evidence>
<dbReference type="EMBL" id="OIVN01004957">
    <property type="protein sequence ID" value="SPD20152.1"/>
    <property type="molecule type" value="Genomic_DNA"/>
</dbReference>
<feature type="compositionally biased region" description="Basic and acidic residues" evidence="3">
    <location>
        <begin position="130"/>
        <end position="158"/>
    </location>
</feature>
<feature type="compositionally biased region" description="Basic and acidic residues" evidence="3">
    <location>
        <begin position="477"/>
        <end position="505"/>
    </location>
</feature>
<accession>A0A2N9I620</accession>
<feature type="compositionally biased region" description="Basic and acidic residues" evidence="3">
    <location>
        <begin position="230"/>
        <end position="246"/>
    </location>
</feature>
<feature type="compositionally biased region" description="Basic and acidic residues" evidence="3">
    <location>
        <begin position="424"/>
        <end position="437"/>
    </location>
</feature>
<feature type="region of interest" description="Disordered" evidence="3">
    <location>
        <begin position="130"/>
        <end position="292"/>
    </location>
</feature>
<dbReference type="Gene3D" id="1.20.920.10">
    <property type="entry name" value="Bromodomain-like"/>
    <property type="match status" value="1"/>
</dbReference>
<dbReference type="PROSITE" id="PS50014">
    <property type="entry name" value="BROMODOMAIN_2"/>
    <property type="match status" value="1"/>
</dbReference>
<evidence type="ECO:0000256" key="2">
    <source>
        <dbReference type="PROSITE-ProRule" id="PRU00035"/>
    </source>
</evidence>
<keyword evidence="1 2" id="KW-0103">Bromodomain</keyword>
<organism evidence="5">
    <name type="scientific">Fagus sylvatica</name>
    <name type="common">Beechnut</name>
    <dbReference type="NCBI Taxonomy" id="28930"/>
    <lineage>
        <taxon>Eukaryota</taxon>
        <taxon>Viridiplantae</taxon>
        <taxon>Streptophyta</taxon>
        <taxon>Embryophyta</taxon>
        <taxon>Tracheophyta</taxon>
        <taxon>Spermatophyta</taxon>
        <taxon>Magnoliopsida</taxon>
        <taxon>eudicotyledons</taxon>
        <taxon>Gunneridae</taxon>
        <taxon>Pentapetalae</taxon>
        <taxon>rosids</taxon>
        <taxon>fabids</taxon>
        <taxon>Fagales</taxon>
        <taxon>Fagaceae</taxon>
        <taxon>Fagus</taxon>
    </lineage>
</organism>
<dbReference type="InterPro" id="IPR036427">
    <property type="entry name" value="Bromodomain-like_sf"/>
</dbReference>
<proteinExistence type="predicted"/>
<dbReference type="PANTHER" id="PTHR37888:SF11">
    <property type="entry name" value="DNA-BINDING BROMODOMAIN-CONTAINING PROTEIN"/>
    <property type="match status" value="1"/>
</dbReference>
<gene>
    <name evidence="5" type="ORF">FSB_LOCUS48034</name>
</gene>